<evidence type="ECO:0000313" key="8">
    <source>
        <dbReference type="WBParaSite" id="Gr19_v10_g16603.t1"/>
    </source>
</evidence>
<protein>
    <recommendedName>
        <fullName evidence="2">Coiled-coil domain-containing protein 22 homolog</fullName>
    </recommendedName>
</protein>
<keyword evidence="7" id="KW-1185">Reference proteome</keyword>
<feature type="domain" description="CCDC22 coiled-coil" evidence="5">
    <location>
        <begin position="247"/>
        <end position="517"/>
    </location>
</feature>
<comment type="similarity">
    <text evidence="1">Belongs to the CCDC22 family.</text>
</comment>
<keyword evidence="3" id="KW-0175">Coiled coil</keyword>
<evidence type="ECO:0000259" key="6">
    <source>
        <dbReference type="Pfam" id="PF21674"/>
    </source>
</evidence>
<feature type="compositionally biased region" description="Polar residues" evidence="4">
    <location>
        <begin position="237"/>
        <end position="254"/>
    </location>
</feature>
<dbReference type="Pfam" id="PF05667">
    <property type="entry name" value="CCDC22_CC"/>
    <property type="match status" value="1"/>
</dbReference>
<dbReference type="PANTHER" id="PTHR15668:SF4">
    <property type="entry name" value="COILED-COIL DOMAIN-CONTAINING PROTEIN 22"/>
    <property type="match status" value="1"/>
</dbReference>
<dbReference type="AlphaFoldDB" id="A0A914HEG6"/>
<evidence type="ECO:0000313" key="7">
    <source>
        <dbReference type="Proteomes" id="UP000887572"/>
    </source>
</evidence>
<sequence>MSLSVRATCRTVQKIMEDVDRMIVDCLLNDLHCSFSDQVSTLSDFGSAQLVEGIIRCIWRCRPESTATFSTYQLPVNPIERFRLASKISREVQAIGVRDQIGYQALLYPNVFDSRHIFLALFERFPKETVRPAEKALSPLERLKTDVGAAIADQLKGQWTPEFCRFYDLQRIGQLWYPRGVNKIFGNNDGDGTRSAQQQQQQKQIVQITNVPPKIAPKPKVAPSPKLLAMPPPPSGDEQSNSAEFVQSNSSQKSENIREQIVHKRSMLAQKRRMLAELRRTNCLLAEQIATRQHRTEDERLLQLLDEAEENMQKLEHYIAGANDRRIALENKFADAQRQRIERLEELSCVRTAPVGIAQLDDGKMAELDATVEALDELLEQRRRIRQKLLRECQKMDDDATIGQNNACGRAKYVQRILEMSAMVGKQNEEIRRTAKSVQTLRREIDQLIGSLERTFIAVDRWLSKHAETNPRMQRAYKLMVRTHEQCSIVMTCIEDQGQLSRQTDELIGKIGVEQQKSVDEQLEKLLDDLMLIKHENNEMEKRIDLGK</sequence>
<evidence type="ECO:0000256" key="3">
    <source>
        <dbReference type="SAM" id="Coils"/>
    </source>
</evidence>
<organism evidence="7 8">
    <name type="scientific">Globodera rostochiensis</name>
    <name type="common">Golden nematode worm</name>
    <name type="synonym">Heterodera rostochiensis</name>
    <dbReference type="NCBI Taxonomy" id="31243"/>
    <lineage>
        <taxon>Eukaryota</taxon>
        <taxon>Metazoa</taxon>
        <taxon>Ecdysozoa</taxon>
        <taxon>Nematoda</taxon>
        <taxon>Chromadorea</taxon>
        <taxon>Rhabditida</taxon>
        <taxon>Tylenchina</taxon>
        <taxon>Tylenchomorpha</taxon>
        <taxon>Tylenchoidea</taxon>
        <taxon>Heteroderidae</taxon>
        <taxon>Heteroderinae</taxon>
        <taxon>Globodera</taxon>
    </lineage>
</organism>
<dbReference type="GO" id="GO:0097602">
    <property type="term" value="F:cullin family protein binding"/>
    <property type="evidence" value="ECO:0007669"/>
    <property type="project" value="TreeGrafter"/>
</dbReference>
<feature type="coiled-coil region" evidence="3">
    <location>
        <begin position="368"/>
        <end position="395"/>
    </location>
</feature>
<evidence type="ECO:0000259" key="5">
    <source>
        <dbReference type="Pfam" id="PF05667"/>
    </source>
</evidence>
<name>A0A914HEG6_GLORO</name>
<accession>A0A914HEG6</accession>
<dbReference type="Pfam" id="PF21674">
    <property type="entry name" value="CCDC22_N"/>
    <property type="match status" value="1"/>
</dbReference>
<dbReference type="InterPro" id="IPR048348">
    <property type="entry name" value="CCDC22_CC"/>
</dbReference>
<dbReference type="WBParaSite" id="Gr19_v10_g16603.t1">
    <property type="protein sequence ID" value="Gr19_v10_g16603.t1"/>
    <property type="gene ID" value="Gr19_v10_g16603"/>
</dbReference>
<feature type="domain" description="CCDC22 N-terminal" evidence="6">
    <location>
        <begin position="16"/>
        <end position="126"/>
    </location>
</feature>
<dbReference type="Proteomes" id="UP000887572">
    <property type="component" value="Unplaced"/>
</dbReference>
<reference evidence="8" key="1">
    <citation type="submission" date="2022-11" db="UniProtKB">
        <authorList>
            <consortium name="WormBaseParasite"/>
        </authorList>
    </citation>
    <scope>IDENTIFICATION</scope>
</reference>
<proteinExistence type="inferred from homology"/>
<feature type="region of interest" description="Disordered" evidence="4">
    <location>
        <begin position="211"/>
        <end position="259"/>
    </location>
</feature>
<dbReference type="InterPro" id="IPR008530">
    <property type="entry name" value="CCDC22"/>
</dbReference>
<dbReference type="InterPro" id="IPR048349">
    <property type="entry name" value="CCDC22_N"/>
</dbReference>
<dbReference type="GO" id="GO:2000060">
    <property type="term" value="P:positive regulation of ubiquitin-dependent protein catabolic process"/>
    <property type="evidence" value="ECO:0007669"/>
    <property type="project" value="TreeGrafter"/>
</dbReference>
<feature type="coiled-coil region" evidence="3">
    <location>
        <begin position="298"/>
        <end position="339"/>
    </location>
</feature>
<evidence type="ECO:0000256" key="4">
    <source>
        <dbReference type="SAM" id="MobiDB-lite"/>
    </source>
</evidence>
<evidence type="ECO:0000256" key="2">
    <source>
        <dbReference type="ARBA" id="ARBA00017553"/>
    </source>
</evidence>
<evidence type="ECO:0000256" key="1">
    <source>
        <dbReference type="ARBA" id="ARBA00006438"/>
    </source>
</evidence>
<dbReference type="PANTHER" id="PTHR15668">
    <property type="entry name" value="JM1 PROTEIN"/>
    <property type="match status" value="1"/>
</dbReference>